<reference evidence="2 3" key="1">
    <citation type="submission" date="2019-02" db="EMBL/GenBank/DDBJ databases">
        <title>Deep-cultivation of Planctomycetes and their phenomic and genomic characterization uncovers novel biology.</title>
        <authorList>
            <person name="Wiegand S."/>
            <person name="Jogler M."/>
            <person name="Boedeker C."/>
            <person name="Pinto D."/>
            <person name="Vollmers J."/>
            <person name="Rivas-Marin E."/>
            <person name="Kohn T."/>
            <person name="Peeters S.H."/>
            <person name="Heuer A."/>
            <person name="Rast P."/>
            <person name="Oberbeckmann S."/>
            <person name="Bunk B."/>
            <person name="Jeske O."/>
            <person name="Meyerdierks A."/>
            <person name="Storesund J.E."/>
            <person name="Kallscheuer N."/>
            <person name="Luecker S."/>
            <person name="Lage O.M."/>
            <person name="Pohl T."/>
            <person name="Merkel B.J."/>
            <person name="Hornburger P."/>
            <person name="Mueller R.-W."/>
            <person name="Bruemmer F."/>
            <person name="Labrenz M."/>
            <person name="Spormann A.M."/>
            <person name="Op den Camp H."/>
            <person name="Overmann J."/>
            <person name="Amann R."/>
            <person name="Jetten M.S.M."/>
            <person name="Mascher T."/>
            <person name="Medema M.H."/>
            <person name="Devos D.P."/>
            <person name="Kaster A.-K."/>
            <person name="Ovreas L."/>
            <person name="Rohde M."/>
            <person name="Galperin M.Y."/>
            <person name="Jogler C."/>
        </authorList>
    </citation>
    <scope>NUCLEOTIDE SEQUENCE [LARGE SCALE GENOMIC DNA]</scope>
    <source>
        <strain evidence="2 3">Pan216</strain>
    </source>
</reference>
<accession>A0A518B075</accession>
<name>A0A518B075_9BACT</name>
<dbReference type="KEGG" id="knv:Pan216_12220"/>
<feature type="transmembrane region" description="Helical" evidence="1">
    <location>
        <begin position="41"/>
        <end position="61"/>
    </location>
</feature>
<feature type="transmembrane region" description="Helical" evidence="1">
    <location>
        <begin position="223"/>
        <end position="249"/>
    </location>
</feature>
<protein>
    <recommendedName>
        <fullName evidence="4">Flippase-like domain-containing protein</fullName>
    </recommendedName>
</protein>
<feature type="transmembrane region" description="Helical" evidence="1">
    <location>
        <begin position="255"/>
        <end position="278"/>
    </location>
</feature>
<proteinExistence type="predicted"/>
<evidence type="ECO:0000256" key="1">
    <source>
        <dbReference type="SAM" id="Phobius"/>
    </source>
</evidence>
<evidence type="ECO:0008006" key="4">
    <source>
        <dbReference type="Google" id="ProtNLM"/>
    </source>
</evidence>
<sequence length="344" mass="36675">MIGDTADSSDEVRSSREREEALAFETASTGKSPSGRLAAGIRWLLFLVVLVFVGRYVMVHARDVGSVPVPSPWLFGASTLVGLAGYSLVAVAYCFVLSRHGAEVSFPRMVGVVYLPQLAKYVPGKIWTIVVAMELFAREGVARRVALVTIALVMAAGLLANVLTTLLLGGEVILRHFGPWTFGIALGSLVAFAFPPCFYGLSNWGLRLLGKEPLSARLSLWELLLVVITLVVTCLLTGTAFFLLLASFYPVSWDQWPTIAAIFLSAQVAGFVALFAPAGIGVREGILLMGLQGIVGPGPAIVVTGVCRLWQTAIELMLAAIGWIMLRHAPASSVAEEARGDSSS</sequence>
<dbReference type="AlphaFoldDB" id="A0A518B075"/>
<feature type="transmembrane region" description="Helical" evidence="1">
    <location>
        <begin position="73"/>
        <end position="96"/>
    </location>
</feature>
<dbReference type="RefSeq" id="WP_145256138.1">
    <property type="nucleotide sequence ID" value="NZ_CP036279.1"/>
</dbReference>
<keyword evidence="1" id="KW-1133">Transmembrane helix</keyword>
<dbReference type="OrthoDB" id="6057470at2"/>
<feature type="transmembrane region" description="Helical" evidence="1">
    <location>
        <begin position="145"/>
        <end position="168"/>
    </location>
</feature>
<keyword evidence="1" id="KW-0812">Transmembrane</keyword>
<keyword evidence="1" id="KW-0472">Membrane</keyword>
<feature type="transmembrane region" description="Helical" evidence="1">
    <location>
        <begin position="180"/>
        <end position="202"/>
    </location>
</feature>
<evidence type="ECO:0000313" key="2">
    <source>
        <dbReference type="EMBL" id="QDU60383.1"/>
    </source>
</evidence>
<organism evidence="2 3">
    <name type="scientific">Kolteria novifilia</name>
    <dbReference type="NCBI Taxonomy" id="2527975"/>
    <lineage>
        <taxon>Bacteria</taxon>
        <taxon>Pseudomonadati</taxon>
        <taxon>Planctomycetota</taxon>
        <taxon>Planctomycetia</taxon>
        <taxon>Kolteriales</taxon>
        <taxon>Kolteriaceae</taxon>
        <taxon>Kolteria</taxon>
    </lineage>
</organism>
<gene>
    <name evidence="2" type="ORF">Pan216_12220</name>
</gene>
<keyword evidence="3" id="KW-1185">Reference proteome</keyword>
<dbReference type="Proteomes" id="UP000317093">
    <property type="component" value="Chromosome"/>
</dbReference>
<dbReference type="EMBL" id="CP036279">
    <property type="protein sequence ID" value="QDU60383.1"/>
    <property type="molecule type" value="Genomic_DNA"/>
</dbReference>
<evidence type="ECO:0000313" key="3">
    <source>
        <dbReference type="Proteomes" id="UP000317093"/>
    </source>
</evidence>